<dbReference type="AlphaFoldDB" id="A0AAV9WYF6"/>
<dbReference type="Gene3D" id="3.40.430.10">
    <property type="entry name" value="Dihydrofolate Reductase, subunit A"/>
    <property type="match status" value="1"/>
</dbReference>
<feature type="domain" description="Bacterial bifunctional deaminase-reductase C-terminal" evidence="13">
    <location>
        <begin position="49"/>
        <end position="278"/>
    </location>
</feature>
<evidence type="ECO:0000256" key="9">
    <source>
        <dbReference type="ARBA" id="ARBA00030073"/>
    </source>
</evidence>
<dbReference type="PANTHER" id="PTHR38011:SF7">
    <property type="entry name" value="2,5-DIAMINO-6-RIBOSYLAMINO-4(3H)-PYRIMIDINONE 5'-PHOSPHATE REDUCTASE"/>
    <property type="match status" value="1"/>
</dbReference>
<keyword evidence="8" id="KW-0560">Oxidoreductase</keyword>
<evidence type="ECO:0000313" key="15">
    <source>
        <dbReference type="Proteomes" id="UP001365542"/>
    </source>
</evidence>
<dbReference type="EC" id="1.1.1.302" evidence="4"/>
<evidence type="ECO:0000256" key="11">
    <source>
        <dbReference type="ARBA" id="ARBA00047550"/>
    </source>
</evidence>
<sequence length="282" mass="31167">MHIQILIHHMQSIMSTALSFPLSLADQIDPYLPASKDVNNKNVENRNLPWVTLTFATSLDSALSLKPGVQTILSGPVSKAMTHHLRSFHNAILVGVSTAVADDPGLNCRIDTIINADAKRHPIPIILDPHARWEINANSRVIKTAKEGKGRAPFIIVSSSVDSNVIQSRWELLRQHGGGYLHLNTDETEKFKWGDVLSILQDRLKIESVMIEGGGSIINSLLEDERSRYLVDSVIVTIAPTWLGKGGVVVSPERKGDDYVPPRLRDVKWIPMGQDVVLCGRL</sequence>
<dbReference type="InterPro" id="IPR002734">
    <property type="entry name" value="RibDG_C"/>
</dbReference>
<dbReference type="PANTHER" id="PTHR38011">
    <property type="entry name" value="DIHYDROFOLATE REDUCTASE FAMILY PROTEIN (AFU_ORTHOLOGUE AFUA_8G06820)"/>
    <property type="match status" value="1"/>
</dbReference>
<evidence type="ECO:0000256" key="4">
    <source>
        <dbReference type="ARBA" id="ARBA00012851"/>
    </source>
</evidence>
<evidence type="ECO:0000256" key="3">
    <source>
        <dbReference type="ARBA" id="ARBA00009723"/>
    </source>
</evidence>
<dbReference type="GO" id="GO:0009231">
    <property type="term" value="P:riboflavin biosynthetic process"/>
    <property type="evidence" value="ECO:0007669"/>
    <property type="project" value="UniProtKB-KW"/>
</dbReference>
<organism evidence="14 15">
    <name type="scientific">Orbilia ellipsospora</name>
    <dbReference type="NCBI Taxonomy" id="2528407"/>
    <lineage>
        <taxon>Eukaryota</taxon>
        <taxon>Fungi</taxon>
        <taxon>Dikarya</taxon>
        <taxon>Ascomycota</taxon>
        <taxon>Pezizomycotina</taxon>
        <taxon>Orbiliomycetes</taxon>
        <taxon>Orbiliales</taxon>
        <taxon>Orbiliaceae</taxon>
        <taxon>Orbilia</taxon>
    </lineage>
</organism>
<evidence type="ECO:0000256" key="12">
    <source>
        <dbReference type="ARBA" id="ARBA00049020"/>
    </source>
</evidence>
<evidence type="ECO:0000256" key="6">
    <source>
        <dbReference type="ARBA" id="ARBA00022619"/>
    </source>
</evidence>
<dbReference type="InterPro" id="IPR050765">
    <property type="entry name" value="Riboflavin_Biosynth_HTPR"/>
</dbReference>
<dbReference type="Pfam" id="PF01872">
    <property type="entry name" value="RibD_C"/>
    <property type="match status" value="1"/>
</dbReference>
<dbReference type="SUPFAM" id="SSF53597">
    <property type="entry name" value="Dihydrofolate reductase-like"/>
    <property type="match status" value="1"/>
</dbReference>
<evidence type="ECO:0000259" key="13">
    <source>
        <dbReference type="Pfam" id="PF01872"/>
    </source>
</evidence>
<protein>
    <recommendedName>
        <fullName evidence="5">2,5-diamino-6-ribosylamino-4(3H)-pyrimidinone 5'-phosphate reductase</fullName>
        <ecNumber evidence="4">1.1.1.302</ecNumber>
    </recommendedName>
    <alternativeName>
        <fullName evidence="10">2,5-diamino-6-(5-phospho-D-ribosylamino)pyrimidin-4(3H)-one reductase</fullName>
    </alternativeName>
    <alternativeName>
        <fullName evidence="9">2,5-diamino-6-ribitylamino-4(3H)-pyrimidinone 5'-phosphate synthase</fullName>
    </alternativeName>
</protein>
<evidence type="ECO:0000256" key="1">
    <source>
        <dbReference type="ARBA" id="ARBA00003555"/>
    </source>
</evidence>
<evidence type="ECO:0000256" key="5">
    <source>
        <dbReference type="ARBA" id="ARBA00015035"/>
    </source>
</evidence>
<comment type="function">
    <text evidence="1">Catalyzes an early step in riboflavin biosynthesis, the NADPH-dependent reduction of the ribose side chain of 2,5-diamino-6-ribosylamino-4(3H)-pyrimidinone 5'-phosphate, yielding 2,5-diamino-6-ribitylamino-4(3H)-pyrimidinone 5'-phosphate.</text>
</comment>
<evidence type="ECO:0000256" key="8">
    <source>
        <dbReference type="ARBA" id="ARBA00023002"/>
    </source>
</evidence>
<keyword evidence="15" id="KW-1185">Reference proteome</keyword>
<comment type="similarity">
    <text evidence="3">Belongs to the HTP reductase family.</text>
</comment>
<dbReference type="Proteomes" id="UP001365542">
    <property type="component" value="Unassembled WGS sequence"/>
</dbReference>
<dbReference type="EMBL" id="JAVHJO010000018">
    <property type="protein sequence ID" value="KAK6524283.1"/>
    <property type="molecule type" value="Genomic_DNA"/>
</dbReference>
<accession>A0AAV9WYF6</accession>
<evidence type="ECO:0000256" key="2">
    <source>
        <dbReference type="ARBA" id="ARBA00005104"/>
    </source>
</evidence>
<evidence type="ECO:0000256" key="7">
    <source>
        <dbReference type="ARBA" id="ARBA00022857"/>
    </source>
</evidence>
<keyword evidence="7" id="KW-0521">NADP</keyword>
<dbReference type="GO" id="GO:0008703">
    <property type="term" value="F:5-amino-6-(5-phosphoribosylamino)uracil reductase activity"/>
    <property type="evidence" value="ECO:0007669"/>
    <property type="project" value="InterPro"/>
</dbReference>
<comment type="pathway">
    <text evidence="2">Cofactor biosynthesis; riboflavin biosynthesis.</text>
</comment>
<reference evidence="14 15" key="1">
    <citation type="submission" date="2019-10" db="EMBL/GenBank/DDBJ databases">
        <authorList>
            <person name="Palmer J.M."/>
        </authorList>
    </citation>
    <scope>NUCLEOTIDE SEQUENCE [LARGE SCALE GENOMIC DNA]</scope>
    <source>
        <strain evidence="14 15">TWF694</strain>
    </source>
</reference>
<evidence type="ECO:0000256" key="10">
    <source>
        <dbReference type="ARBA" id="ARBA00031630"/>
    </source>
</evidence>
<comment type="catalytic activity">
    <reaction evidence="12">
        <text>2,5-diamino-6-(1-D-ribitylamino)pyrimidin-4(3H)-one 5'-phosphate + NADP(+) = 2,5-diamino-6-(1-D-ribosylamino)pyrimidin-4(3H)-one 5'-phosphate + NADPH + H(+)</text>
        <dbReference type="Rhea" id="RHEA:27278"/>
        <dbReference type="ChEBI" id="CHEBI:15378"/>
        <dbReference type="ChEBI" id="CHEBI:57783"/>
        <dbReference type="ChEBI" id="CHEBI:58349"/>
        <dbReference type="ChEBI" id="CHEBI:58890"/>
        <dbReference type="ChEBI" id="CHEBI:59545"/>
        <dbReference type="EC" id="1.1.1.302"/>
    </reaction>
</comment>
<evidence type="ECO:0000313" key="14">
    <source>
        <dbReference type="EMBL" id="KAK6524283.1"/>
    </source>
</evidence>
<keyword evidence="6" id="KW-0686">Riboflavin biosynthesis</keyword>
<name>A0AAV9WYF6_9PEZI</name>
<proteinExistence type="inferred from homology"/>
<dbReference type="InterPro" id="IPR024072">
    <property type="entry name" value="DHFR-like_dom_sf"/>
</dbReference>
<comment type="caution">
    <text evidence="14">The sequence shown here is derived from an EMBL/GenBank/DDBJ whole genome shotgun (WGS) entry which is preliminary data.</text>
</comment>
<gene>
    <name evidence="14" type="primary">RIB7</name>
    <name evidence="14" type="ORF">TWF694_005937</name>
</gene>
<comment type="catalytic activity">
    <reaction evidence="11">
        <text>2,5-diamino-6-(1-D-ribitylamino)pyrimidin-4(3H)-one 5'-phosphate + NAD(+) = 2,5-diamino-6-(1-D-ribosylamino)pyrimidin-4(3H)-one 5'-phosphate + NADH + H(+)</text>
        <dbReference type="Rhea" id="RHEA:27274"/>
        <dbReference type="ChEBI" id="CHEBI:15378"/>
        <dbReference type="ChEBI" id="CHEBI:57540"/>
        <dbReference type="ChEBI" id="CHEBI:57945"/>
        <dbReference type="ChEBI" id="CHEBI:58890"/>
        <dbReference type="ChEBI" id="CHEBI:59545"/>
        <dbReference type="EC" id="1.1.1.302"/>
    </reaction>
</comment>